<evidence type="ECO:0000256" key="1">
    <source>
        <dbReference type="SAM" id="MobiDB-lite"/>
    </source>
</evidence>
<proteinExistence type="predicted"/>
<feature type="compositionally biased region" description="Basic residues" evidence="1">
    <location>
        <begin position="93"/>
        <end position="104"/>
    </location>
</feature>
<dbReference type="EMBL" id="MN739226">
    <property type="protein sequence ID" value="QHS94548.1"/>
    <property type="molecule type" value="Genomic_DNA"/>
</dbReference>
<name>A0A6C0BT12_9ZZZZ</name>
<accession>A0A6C0BT12</accession>
<protein>
    <submittedName>
        <fullName evidence="2">Uncharacterized protein</fullName>
    </submittedName>
</protein>
<sequence>MTRYTDFVKAHMTKRKMSWNCAVCDIKSKKLYKPRVVTPKRSASAKNSRDSEEFREFRREFNEHFLEFLNKLTPAELTEMARNAPRGTGVRNTTRKSKKSRGSK</sequence>
<feature type="region of interest" description="Disordered" evidence="1">
    <location>
        <begin position="79"/>
        <end position="104"/>
    </location>
</feature>
<dbReference type="AlphaFoldDB" id="A0A6C0BT12"/>
<organism evidence="2">
    <name type="scientific">viral metagenome</name>
    <dbReference type="NCBI Taxonomy" id="1070528"/>
    <lineage>
        <taxon>unclassified sequences</taxon>
        <taxon>metagenomes</taxon>
        <taxon>organismal metagenomes</taxon>
    </lineage>
</organism>
<evidence type="ECO:0000313" key="2">
    <source>
        <dbReference type="EMBL" id="QHS94548.1"/>
    </source>
</evidence>
<reference evidence="2" key="1">
    <citation type="journal article" date="2020" name="Nature">
        <title>Giant virus diversity and host interactions through global metagenomics.</title>
        <authorList>
            <person name="Schulz F."/>
            <person name="Roux S."/>
            <person name="Paez-Espino D."/>
            <person name="Jungbluth S."/>
            <person name="Walsh D.A."/>
            <person name="Denef V.J."/>
            <person name="McMahon K.D."/>
            <person name="Konstantinidis K.T."/>
            <person name="Eloe-Fadrosh E.A."/>
            <person name="Kyrpides N.C."/>
            <person name="Woyke T."/>
        </authorList>
    </citation>
    <scope>NUCLEOTIDE SEQUENCE</scope>
    <source>
        <strain evidence="2">GVMAG-M-3300018416-45</strain>
    </source>
</reference>